<evidence type="ECO:0000313" key="9">
    <source>
        <dbReference type="EMBL" id="QDU37270.1"/>
    </source>
</evidence>
<gene>
    <name evidence="9" type="ORF">Mal4_15800</name>
</gene>
<evidence type="ECO:0000256" key="1">
    <source>
        <dbReference type="ARBA" id="ARBA00004651"/>
    </source>
</evidence>
<dbReference type="GO" id="GO:0005886">
    <property type="term" value="C:plasma membrane"/>
    <property type="evidence" value="ECO:0007669"/>
    <property type="project" value="UniProtKB-SubCell"/>
</dbReference>
<dbReference type="OrthoDB" id="9803381at2"/>
<dbReference type="InterPro" id="IPR018076">
    <property type="entry name" value="T2SS_GspF_dom"/>
</dbReference>
<name>A0A517Z460_9PLAN</name>
<keyword evidence="2" id="KW-1003">Cell membrane</keyword>
<dbReference type="Gene3D" id="1.20.81.30">
    <property type="entry name" value="Type II secretion system (T2SS), domain F"/>
    <property type="match status" value="1"/>
</dbReference>
<evidence type="ECO:0000256" key="7">
    <source>
        <dbReference type="SAM" id="Phobius"/>
    </source>
</evidence>
<keyword evidence="5 7" id="KW-0472">Membrane</keyword>
<evidence type="ECO:0000256" key="3">
    <source>
        <dbReference type="ARBA" id="ARBA00022692"/>
    </source>
</evidence>
<sequence length="282" mass="31678">MIELAILGTVLIGAALGLAVWAGQSRLVSTFLYIERDFQDKLRRLRIRATNLRAYLVCWLGAVIGVSAVMWTVVGLPVLGVLVAIVLFCLPWYILRRLAEQRREQIEDQLADAMVSLSSAIKAGLSLAQAMEILSRQCPAPICQEFQQIYGEYQMGKTMETCLKEAKERLRSENFALFAAAMEASRQSGGRLNETVERIAHSVRELQRLERKIRSETAQARTSALYMAMAPAVILLMYYLFVDPQATARLFTEIPGQMILAVAILLNIVAYLWARRILNPEI</sequence>
<feature type="transmembrane region" description="Helical" evidence="7">
    <location>
        <begin position="254"/>
        <end position="274"/>
    </location>
</feature>
<dbReference type="RefSeq" id="WP_145368054.1">
    <property type="nucleotide sequence ID" value="NZ_CP036275.1"/>
</dbReference>
<evidence type="ECO:0000313" key="10">
    <source>
        <dbReference type="Proteomes" id="UP000320496"/>
    </source>
</evidence>
<feature type="coiled-coil region" evidence="6">
    <location>
        <begin position="192"/>
        <end position="219"/>
    </location>
</feature>
<evidence type="ECO:0000256" key="5">
    <source>
        <dbReference type="ARBA" id="ARBA00023136"/>
    </source>
</evidence>
<dbReference type="AlphaFoldDB" id="A0A517Z460"/>
<comment type="subcellular location">
    <subcellularLocation>
        <location evidence="1">Cell membrane</location>
        <topology evidence="1">Multi-pass membrane protein</topology>
    </subcellularLocation>
</comment>
<reference evidence="9 10" key="1">
    <citation type="submission" date="2019-02" db="EMBL/GenBank/DDBJ databases">
        <title>Deep-cultivation of Planctomycetes and their phenomic and genomic characterization uncovers novel biology.</title>
        <authorList>
            <person name="Wiegand S."/>
            <person name="Jogler M."/>
            <person name="Boedeker C."/>
            <person name="Pinto D."/>
            <person name="Vollmers J."/>
            <person name="Rivas-Marin E."/>
            <person name="Kohn T."/>
            <person name="Peeters S.H."/>
            <person name="Heuer A."/>
            <person name="Rast P."/>
            <person name="Oberbeckmann S."/>
            <person name="Bunk B."/>
            <person name="Jeske O."/>
            <person name="Meyerdierks A."/>
            <person name="Storesund J.E."/>
            <person name="Kallscheuer N."/>
            <person name="Luecker S."/>
            <person name="Lage O.M."/>
            <person name="Pohl T."/>
            <person name="Merkel B.J."/>
            <person name="Hornburger P."/>
            <person name="Mueller R.-W."/>
            <person name="Bruemmer F."/>
            <person name="Labrenz M."/>
            <person name="Spormann A.M."/>
            <person name="Op den Camp H."/>
            <person name="Overmann J."/>
            <person name="Amann R."/>
            <person name="Jetten M.S.M."/>
            <person name="Mascher T."/>
            <person name="Medema M.H."/>
            <person name="Devos D.P."/>
            <person name="Kaster A.-K."/>
            <person name="Ovreas L."/>
            <person name="Rohde M."/>
            <person name="Galperin M.Y."/>
            <person name="Jogler C."/>
        </authorList>
    </citation>
    <scope>NUCLEOTIDE SEQUENCE [LARGE SCALE GENOMIC DNA]</scope>
    <source>
        <strain evidence="9 10">Mal4</strain>
    </source>
</reference>
<feature type="transmembrane region" description="Helical" evidence="7">
    <location>
        <begin position="224"/>
        <end position="242"/>
    </location>
</feature>
<dbReference type="InterPro" id="IPR042094">
    <property type="entry name" value="T2SS_GspF_sf"/>
</dbReference>
<accession>A0A517Z460</accession>
<keyword evidence="10" id="KW-1185">Reference proteome</keyword>
<dbReference type="Pfam" id="PF00482">
    <property type="entry name" value="T2SSF"/>
    <property type="match status" value="1"/>
</dbReference>
<evidence type="ECO:0000256" key="2">
    <source>
        <dbReference type="ARBA" id="ARBA00022475"/>
    </source>
</evidence>
<evidence type="ECO:0000256" key="4">
    <source>
        <dbReference type="ARBA" id="ARBA00022989"/>
    </source>
</evidence>
<dbReference type="PANTHER" id="PTHR35007">
    <property type="entry name" value="INTEGRAL MEMBRANE PROTEIN-RELATED"/>
    <property type="match status" value="1"/>
</dbReference>
<feature type="domain" description="Type II secretion system protein GspF" evidence="8">
    <location>
        <begin position="116"/>
        <end position="239"/>
    </location>
</feature>
<evidence type="ECO:0000256" key="6">
    <source>
        <dbReference type="SAM" id="Coils"/>
    </source>
</evidence>
<proteinExistence type="predicted"/>
<dbReference type="PANTHER" id="PTHR35007:SF1">
    <property type="entry name" value="PILUS ASSEMBLY PROTEIN"/>
    <property type="match status" value="1"/>
</dbReference>
<dbReference type="EMBL" id="CP036275">
    <property type="protein sequence ID" value="QDU37270.1"/>
    <property type="molecule type" value="Genomic_DNA"/>
</dbReference>
<feature type="transmembrane region" description="Helical" evidence="7">
    <location>
        <begin position="6"/>
        <end position="34"/>
    </location>
</feature>
<feature type="transmembrane region" description="Helical" evidence="7">
    <location>
        <begin position="78"/>
        <end position="95"/>
    </location>
</feature>
<keyword evidence="6" id="KW-0175">Coiled coil</keyword>
<dbReference type="KEGG" id="mri:Mal4_15800"/>
<keyword evidence="4 7" id="KW-1133">Transmembrane helix</keyword>
<dbReference type="Proteomes" id="UP000320496">
    <property type="component" value="Chromosome"/>
</dbReference>
<evidence type="ECO:0000259" key="8">
    <source>
        <dbReference type="Pfam" id="PF00482"/>
    </source>
</evidence>
<feature type="transmembrane region" description="Helical" evidence="7">
    <location>
        <begin position="54"/>
        <end position="72"/>
    </location>
</feature>
<organism evidence="9 10">
    <name type="scientific">Maioricimonas rarisocia</name>
    <dbReference type="NCBI Taxonomy" id="2528026"/>
    <lineage>
        <taxon>Bacteria</taxon>
        <taxon>Pseudomonadati</taxon>
        <taxon>Planctomycetota</taxon>
        <taxon>Planctomycetia</taxon>
        <taxon>Planctomycetales</taxon>
        <taxon>Planctomycetaceae</taxon>
        <taxon>Maioricimonas</taxon>
    </lineage>
</organism>
<protein>
    <submittedName>
        <fullName evidence="9">Type IV pilin biogenesis protein</fullName>
    </submittedName>
</protein>
<keyword evidence="3 7" id="KW-0812">Transmembrane</keyword>